<feature type="domain" description="Transposase IS204/IS1001/IS1096/IS1165 DDE" evidence="2">
    <location>
        <begin position="292"/>
        <end position="415"/>
    </location>
</feature>
<sequence length="419" mass="46335">MPCGKDLLIGLIRAQTIPPPPAVTVLGVDDFAFRRSATYGTILIDMSSHRPIDLLSDREAATLAAWLTEHPEVEIVCRDRAGAYAQGIETGAPSAIQVADRYHLWKNLCEAVGKTMVAHHGCLRAAPAPPEQSDPEPEKPTPEAPPPQPPAEPAALMLPERRLVTRTRERFEAVQSRLAVGMSRSAISRELNLDIQTVRRFANATGIDELLVACQNRSTNLDGYIDQVNELWNTGLYDGAEITAKITELGYTGSVQTVRRYLRAFRLPGTSRSHPDPVRRKPAPSTPAVPKPRKISRWLLSRPDHLDENDTIELKALLTRCEHLDRLHEHVRSFAAIMTGRRGDELAAWLDHVEADDLPTLHTFAAGIRRDRDAVTNGLTLEHSSGAVEGGVGRLKMLKRQTFGRASFDLLRARVLLTT</sequence>
<dbReference type="PANTHER" id="PTHR33498:SF1">
    <property type="entry name" value="TRANSPOSASE FOR INSERTION SEQUENCE ELEMENT IS1557"/>
    <property type="match status" value="1"/>
</dbReference>
<keyword evidence="4" id="KW-1185">Reference proteome</keyword>
<comment type="caution">
    <text evidence="3">The sequence shown here is derived from an EMBL/GenBank/DDBJ whole genome shotgun (WGS) entry which is preliminary data.</text>
</comment>
<organism evidence="3 4">
    <name type="scientific">Catenulispora yoronensis</name>
    <dbReference type="NCBI Taxonomy" id="450799"/>
    <lineage>
        <taxon>Bacteria</taxon>
        <taxon>Bacillati</taxon>
        <taxon>Actinomycetota</taxon>
        <taxon>Actinomycetes</taxon>
        <taxon>Catenulisporales</taxon>
        <taxon>Catenulisporaceae</taxon>
        <taxon>Catenulispora</taxon>
    </lineage>
</organism>
<protein>
    <recommendedName>
        <fullName evidence="2">Transposase IS204/IS1001/IS1096/IS1165 DDE domain-containing protein</fullName>
    </recommendedName>
</protein>
<feature type="region of interest" description="Disordered" evidence="1">
    <location>
        <begin position="268"/>
        <end position="291"/>
    </location>
</feature>
<dbReference type="EMBL" id="BAAAQN010000007">
    <property type="protein sequence ID" value="GAA2021431.1"/>
    <property type="molecule type" value="Genomic_DNA"/>
</dbReference>
<evidence type="ECO:0000313" key="3">
    <source>
        <dbReference type="EMBL" id="GAA2021431.1"/>
    </source>
</evidence>
<evidence type="ECO:0000256" key="1">
    <source>
        <dbReference type="SAM" id="MobiDB-lite"/>
    </source>
</evidence>
<gene>
    <name evidence="3" type="ORF">GCM10009839_18070</name>
</gene>
<proteinExistence type="predicted"/>
<feature type="compositionally biased region" description="Pro residues" evidence="1">
    <location>
        <begin position="142"/>
        <end position="152"/>
    </location>
</feature>
<dbReference type="RefSeq" id="WP_344665047.1">
    <property type="nucleotide sequence ID" value="NZ_BAAAQN010000007.1"/>
</dbReference>
<dbReference type="Proteomes" id="UP001500751">
    <property type="component" value="Unassembled WGS sequence"/>
</dbReference>
<dbReference type="Pfam" id="PF01610">
    <property type="entry name" value="DDE_Tnp_ISL3"/>
    <property type="match status" value="2"/>
</dbReference>
<evidence type="ECO:0000313" key="4">
    <source>
        <dbReference type="Proteomes" id="UP001500751"/>
    </source>
</evidence>
<feature type="region of interest" description="Disordered" evidence="1">
    <location>
        <begin position="125"/>
        <end position="153"/>
    </location>
</feature>
<feature type="domain" description="Transposase IS204/IS1001/IS1096/IS1165 DDE" evidence="2">
    <location>
        <begin position="26"/>
        <end position="119"/>
    </location>
</feature>
<dbReference type="InterPro" id="IPR047951">
    <property type="entry name" value="Transpos_ISL3"/>
</dbReference>
<accession>A0ABN2TV38</accession>
<reference evidence="3 4" key="1">
    <citation type="journal article" date="2019" name="Int. J. Syst. Evol. Microbiol.">
        <title>The Global Catalogue of Microorganisms (GCM) 10K type strain sequencing project: providing services to taxonomists for standard genome sequencing and annotation.</title>
        <authorList>
            <consortium name="The Broad Institute Genomics Platform"/>
            <consortium name="The Broad Institute Genome Sequencing Center for Infectious Disease"/>
            <person name="Wu L."/>
            <person name="Ma J."/>
        </authorList>
    </citation>
    <scope>NUCLEOTIDE SEQUENCE [LARGE SCALE GENOMIC DNA]</scope>
    <source>
        <strain evidence="3 4">JCM 16014</strain>
    </source>
</reference>
<dbReference type="InterPro" id="IPR002560">
    <property type="entry name" value="Transposase_DDE"/>
</dbReference>
<dbReference type="PANTHER" id="PTHR33498">
    <property type="entry name" value="TRANSPOSASE FOR INSERTION SEQUENCE ELEMENT IS1557"/>
    <property type="match status" value="1"/>
</dbReference>
<name>A0ABN2TV38_9ACTN</name>
<evidence type="ECO:0000259" key="2">
    <source>
        <dbReference type="Pfam" id="PF01610"/>
    </source>
</evidence>